<dbReference type="InterPro" id="IPR024661">
    <property type="entry name" value="RNA_pol_III_Rpc31"/>
</dbReference>
<dbReference type="OrthoDB" id="5377312at2759"/>
<evidence type="ECO:0000313" key="5">
    <source>
        <dbReference type="EMBL" id="CAD7230220.1"/>
    </source>
</evidence>
<comment type="subcellular location">
    <subcellularLocation>
        <location evidence="1">Nucleus</location>
    </subcellularLocation>
</comment>
<dbReference type="Pfam" id="PF11705">
    <property type="entry name" value="RNA_pol_3_Rpc31"/>
    <property type="match status" value="1"/>
</dbReference>
<proteinExistence type="inferred from homology"/>
<evidence type="ECO:0000256" key="3">
    <source>
        <dbReference type="ARBA" id="ARBA00023242"/>
    </source>
</evidence>
<name>A0A7R8WJE9_9CRUS</name>
<dbReference type="AlphaFoldDB" id="A0A7R8WJE9"/>
<feature type="compositionally biased region" description="Acidic residues" evidence="4">
    <location>
        <begin position="167"/>
        <end position="176"/>
    </location>
</feature>
<protein>
    <recommendedName>
        <fullName evidence="6">DNA-directed RNA polymerase III subunit</fullName>
    </recommendedName>
</protein>
<organism evidence="5">
    <name type="scientific">Cyprideis torosa</name>
    <dbReference type="NCBI Taxonomy" id="163714"/>
    <lineage>
        <taxon>Eukaryota</taxon>
        <taxon>Metazoa</taxon>
        <taxon>Ecdysozoa</taxon>
        <taxon>Arthropoda</taxon>
        <taxon>Crustacea</taxon>
        <taxon>Oligostraca</taxon>
        <taxon>Ostracoda</taxon>
        <taxon>Podocopa</taxon>
        <taxon>Podocopida</taxon>
        <taxon>Cytherocopina</taxon>
        <taxon>Cytheroidea</taxon>
        <taxon>Cytherideidae</taxon>
        <taxon>Cyprideis</taxon>
    </lineage>
</organism>
<evidence type="ECO:0000256" key="2">
    <source>
        <dbReference type="ARBA" id="ARBA00008352"/>
    </source>
</evidence>
<feature type="compositionally biased region" description="Basic residues" evidence="4">
    <location>
        <begin position="112"/>
        <end position="122"/>
    </location>
</feature>
<dbReference type="GO" id="GO:0005666">
    <property type="term" value="C:RNA polymerase III complex"/>
    <property type="evidence" value="ECO:0007669"/>
    <property type="project" value="UniProtKB-UniRule"/>
</dbReference>
<dbReference type="GO" id="GO:0006383">
    <property type="term" value="P:transcription by RNA polymerase III"/>
    <property type="evidence" value="ECO:0007669"/>
    <property type="project" value="UniProtKB-UniRule"/>
</dbReference>
<evidence type="ECO:0000256" key="1">
    <source>
        <dbReference type="ARBA" id="ARBA00004123"/>
    </source>
</evidence>
<feature type="region of interest" description="Disordered" evidence="4">
    <location>
        <begin position="112"/>
        <end position="228"/>
    </location>
</feature>
<sequence length="228" mass="25826">MGGRGRGRGGAQSNVRFLSDALGIQKGDTLLTSSGSGYVTPGPTYPQLLSQPLPMRMTTEIKSKLERQKDLEGLLRVEADVFYTTEQNCNTDGRLPLMVDWRRYPRELRPRSLLRRGVKRKPRLDLSPRRRKRARTGSAPLDPADKAMWEQRERMEESTVVKVKEEVPDEEEEEQRQEEGLNVTAESEDEADADEELDEGTDYLHSYFDNGEGYLEDDGGSADEGPVY</sequence>
<evidence type="ECO:0000256" key="4">
    <source>
        <dbReference type="SAM" id="MobiDB-lite"/>
    </source>
</evidence>
<feature type="compositionally biased region" description="Basic and acidic residues" evidence="4">
    <location>
        <begin position="143"/>
        <end position="166"/>
    </location>
</feature>
<keyword evidence="3" id="KW-0539">Nucleus</keyword>
<evidence type="ECO:0008006" key="6">
    <source>
        <dbReference type="Google" id="ProtNLM"/>
    </source>
</evidence>
<accession>A0A7R8WJE9</accession>
<dbReference type="EMBL" id="OB662543">
    <property type="protein sequence ID" value="CAD7230220.1"/>
    <property type="molecule type" value="Genomic_DNA"/>
</dbReference>
<comment type="similarity">
    <text evidence="2">Belongs to the eukaryotic RPC7 RNA polymerase subunit family.</text>
</comment>
<gene>
    <name evidence="5" type="ORF">CTOB1V02_LOCUS8082</name>
</gene>
<reference evidence="5" key="1">
    <citation type="submission" date="2020-11" db="EMBL/GenBank/DDBJ databases">
        <authorList>
            <person name="Tran Van P."/>
        </authorList>
    </citation>
    <scope>NUCLEOTIDE SEQUENCE</scope>
</reference>
<feature type="compositionally biased region" description="Acidic residues" evidence="4">
    <location>
        <begin position="186"/>
        <end position="201"/>
    </location>
</feature>